<evidence type="ECO:0000256" key="1">
    <source>
        <dbReference type="ARBA" id="ARBA00004141"/>
    </source>
</evidence>
<dbReference type="PANTHER" id="PTHR21137">
    <property type="entry name" value="ODORANT RECEPTOR"/>
    <property type="match status" value="1"/>
</dbReference>
<keyword evidence="10" id="KW-1185">Reference proteome</keyword>
<evidence type="ECO:0000256" key="5">
    <source>
        <dbReference type="ARBA" id="ARBA00022989"/>
    </source>
</evidence>
<evidence type="ECO:0000256" key="8">
    <source>
        <dbReference type="ARBA" id="ARBA00023224"/>
    </source>
</evidence>
<accession>A0AAJ7CGU1</accession>
<dbReference type="RefSeq" id="XP_015610240.1">
    <property type="nucleotide sequence ID" value="XM_015754754.2"/>
</dbReference>
<evidence type="ECO:0000256" key="2">
    <source>
        <dbReference type="ARBA" id="ARBA00022606"/>
    </source>
</evidence>
<dbReference type="GeneID" id="107275027"/>
<evidence type="ECO:0000256" key="9">
    <source>
        <dbReference type="RuleBase" id="RU351113"/>
    </source>
</evidence>
<keyword evidence="5 9" id="KW-1133">Transmembrane helix</keyword>
<feature type="transmembrane region" description="Helical" evidence="9">
    <location>
        <begin position="33"/>
        <end position="54"/>
    </location>
</feature>
<keyword evidence="3 9" id="KW-0812">Transmembrane</keyword>
<dbReference type="AlphaFoldDB" id="A0AAJ7CGU1"/>
<feature type="transmembrane region" description="Helical" evidence="9">
    <location>
        <begin position="124"/>
        <end position="146"/>
    </location>
</feature>
<dbReference type="GO" id="GO:0005549">
    <property type="term" value="F:odorant binding"/>
    <property type="evidence" value="ECO:0007669"/>
    <property type="project" value="InterPro"/>
</dbReference>
<dbReference type="InterPro" id="IPR004117">
    <property type="entry name" value="7tm6_olfct_rcpt"/>
</dbReference>
<feature type="transmembrane region" description="Helical" evidence="9">
    <location>
        <begin position="178"/>
        <end position="208"/>
    </location>
</feature>
<protein>
    <recommendedName>
        <fullName evidence="9">Odorant receptor</fullName>
    </recommendedName>
</protein>
<evidence type="ECO:0000256" key="3">
    <source>
        <dbReference type="ARBA" id="ARBA00022692"/>
    </source>
</evidence>
<evidence type="ECO:0000313" key="11">
    <source>
        <dbReference type="RefSeq" id="XP_015610240.1"/>
    </source>
</evidence>
<evidence type="ECO:0000256" key="7">
    <source>
        <dbReference type="ARBA" id="ARBA00023170"/>
    </source>
</evidence>
<dbReference type="GO" id="GO:0004984">
    <property type="term" value="F:olfactory receptor activity"/>
    <property type="evidence" value="ECO:0007669"/>
    <property type="project" value="InterPro"/>
</dbReference>
<keyword evidence="8 9" id="KW-0807">Transducer</keyword>
<sequence>MENQESFDEMIRVNLFLLKFSGIIRASVGKISLTEILSVLAFGLLAAMSCSYLRDLLLTDNMEVAMQSLAFMITGFGNTLHYILIAKSRAKLCDVLATFEDLWGLLEVQEKRVLMSYVRDAKKLTYFFMSQCAATVFLYVGAPVIFGNGFVRVNGNITERMLPYSLIFECKDSPCYEILYILQILTVINIAITYIGVDTIGPVLILTVSGHMKIIQNRIMSLGSSEEFENFKNDKVKRISDYEISHFQYFGKSFEACVKYHQTVLKLCKDIEKVTNKAFLVQLITSTYSISAIGFKMVGNDSDKSKYVTQIVLSLVQLFLCNWPPDVLQNEILIHFKSQAVAYAAYFMPWYRCSRDVKKSTEIIIMRGQRVVRLTAGNFVDLSLETFIRMVSSALSFFTLLRSIE</sequence>
<dbReference type="Proteomes" id="UP000694920">
    <property type="component" value="Unplaced"/>
</dbReference>
<dbReference type="KEGG" id="ccin:107275027"/>
<comment type="subcellular location">
    <subcellularLocation>
        <location evidence="9">Cell membrane</location>
        <topology evidence="9">Multi-pass membrane protein</topology>
    </subcellularLocation>
    <subcellularLocation>
        <location evidence="1">Membrane</location>
        <topology evidence="1">Multi-pass membrane protein</topology>
    </subcellularLocation>
</comment>
<organism evidence="10 11">
    <name type="scientific">Cephus cinctus</name>
    <name type="common">Wheat stem sawfly</name>
    <dbReference type="NCBI Taxonomy" id="211228"/>
    <lineage>
        <taxon>Eukaryota</taxon>
        <taxon>Metazoa</taxon>
        <taxon>Ecdysozoa</taxon>
        <taxon>Arthropoda</taxon>
        <taxon>Hexapoda</taxon>
        <taxon>Insecta</taxon>
        <taxon>Pterygota</taxon>
        <taxon>Neoptera</taxon>
        <taxon>Endopterygota</taxon>
        <taxon>Hymenoptera</taxon>
        <taxon>Cephoidea</taxon>
        <taxon>Cephidae</taxon>
        <taxon>Cephus</taxon>
    </lineage>
</organism>
<evidence type="ECO:0000313" key="10">
    <source>
        <dbReference type="Proteomes" id="UP000694920"/>
    </source>
</evidence>
<dbReference type="GO" id="GO:0005886">
    <property type="term" value="C:plasma membrane"/>
    <property type="evidence" value="ECO:0007669"/>
    <property type="project" value="UniProtKB-SubCell"/>
</dbReference>
<gene>
    <name evidence="11" type="primary">LOC107275027</name>
</gene>
<keyword evidence="7 9" id="KW-0675">Receptor</keyword>
<dbReference type="Pfam" id="PF02949">
    <property type="entry name" value="7tm_6"/>
    <property type="match status" value="1"/>
</dbReference>
<evidence type="ECO:0000256" key="4">
    <source>
        <dbReference type="ARBA" id="ARBA00022725"/>
    </source>
</evidence>
<evidence type="ECO:0000256" key="6">
    <source>
        <dbReference type="ARBA" id="ARBA00023136"/>
    </source>
</evidence>
<feature type="transmembrane region" description="Helical" evidence="9">
    <location>
        <begin position="66"/>
        <end position="85"/>
    </location>
</feature>
<comment type="caution">
    <text evidence="9">Lacks conserved residue(s) required for the propagation of feature annotation.</text>
</comment>
<keyword evidence="4 9" id="KW-0552">Olfaction</keyword>
<proteinExistence type="inferred from homology"/>
<reference evidence="11" key="1">
    <citation type="submission" date="2025-08" db="UniProtKB">
        <authorList>
            <consortium name="RefSeq"/>
        </authorList>
    </citation>
    <scope>IDENTIFICATION</scope>
</reference>
<dbReference type="PANTHER" id="PTHR21137:SF42">
    <property type="entry name" value="ODORANT RECEPTOR 83A"/>
    <property type="match status" value="1"/>
</dbReference>
<name>A0AAJ7CGU1_CEPCN</name>
<keyword evidence="2 9" id="KW-0716">Sensory transduction</keyword>
<dbReference type="GO" id="GO:0007165">
    <property type="term" value="P:signal transduction"/>
    <property type="evidence" value="ECO:0007669"/>
    <property type="project" value="UniProtKB-KW"/>
</dbReference>
<keyword evidence="6 9" id="KW-0472">Membrane</keyword>
<comment type="similarity">
    <text evidence="9">Belongs to the insect chemoreceptor superfamily. Heteromeric odorant receptor channel (TC 1.A.69) family.</text>
</comment>